<feature type="region of interest" description="Disordered" evidence="1">
    <location>
        <begin position="112"/>
        <end position="230"/>
    </location>
</feature>
<reference evidence="3" key="1">
    <citation type="submission" date="2018-05" db="EMBL/GenBank/DDBJ databases">
        <title>Draft genome of Mucuna pruriens seed.</title>
        <authorList>
            <person name="Nnadi N.E."/>
            <person name="Vos R."/>
            <person name="Hasami M.H."/>
            <person name="Devisetty U.K."/>
            <person name="Aguiy J.C."/>
        </authorList>
    </citation>
    <scope>NUCLEOTIDE SEQUENCE [LARGE SCALE GENOMIC DNA]</scope>
    <source>
        <strain evidence="3">JCA_2017</strain>
    </source>
</reference>
<evidence type="ECO:0000313" key="4">
    <source>
        <dbReference type="Proteomes" id="UP000257109"/>
    </source>
</evidence>
<evidence type="ECO:0000313" key="3">
    <source>
        <dbReference type="EMBL" id="RDX85801.1"/>
    </source>
</evidence>
<dbReference type="Pfam" id="PF03732">
    <property type="entry name" value="Retrotrans_gag"/>
    <property type="match status" value="1"/>
</dbReference>
<feature type="compositionally biased region" description="Polar residues" evidence="1">
    <location>
        <begin position="135"/>
        <end position="171"/>
    </location>
</feature>
<evidence type="ECO:0000256" key="1">
    <source>
        <dbReference type="SAM" id="MobiDB-lite"/>
    </source>
</evidence>
<feature type="non-terminal residue" evidence="3">
    <location>
        <position position="1"/>
    </location>
</feature>
<gene>
    <name evidence="3" type="ORF">CR513_32949</name>
</gene>
<dbReference type="PANTHER" id="PTHR33223">
    <property type="entry name" value="CCHC-TYPE DOMAIN-CONTAINING PROTEIN"/>
    <property type="match status" value="1"/>
</dbReference>
<name>A0A371G5P2_MUCPR</name>
<dbReference type="Proteomes" id="UP000257109">
    <property type="component" value="Unassembled WGS sequence"/>
</dbReference>
<dbReference type="InterPro" id="IPR005162">
    <property type="entry name" value="Retrotrans_gag_dom"/>
</dbReference>
<keyword evidence="4" id="KW-1185">Reference proteome</keyword>
<dbReference type="OrthoDB" id="1434223at2759"/>
<protein>
    <recommendedName>
        <fullName evidence="2">Retrotransposon gag domain-containing protein</fullName>
    </recommendedName>
</protein>
<comment type="caution">
    <text evidence="3">The sequence shown here is derived from an EMBL/GenBank/DDBJ whole genome shotgun (WGS) entry which is preliminary data.</text>
</comment>
<dbReference type="AlphaFoldDB" id="A0A371G5P2"/>
<dbReference type="EMBL" id="QJKJ01006700">
    <property type="protein sequence ID" value="RDX85801.1"/>
    <property type="molecule type" value="Genomic_DNA"/>
</dbReference>
<feature type="non-terminal residue" evidence="3">
    <location>
        <position position="230"/>
    </location>
</feature>
<feature type="compositionally biased region" description="Low complexity" evidence="1">
    <location>
        <begin position="194"/>
        <end position="211"/>
    </location>
</feature>
<proteinExistence type="predicted"/>
<organism evidence="3 4">
    <name type="scientific">Mucuna pruriens</name>
    <name type="common">Velvet bean</name>
    <name type="synonym">Dolichos pruriens</name>
    <dbReference type="NCBI Taxonomy" id="157652"/>
    <lineage>
        <taxon>Eukaryota</taxon>
        <taxon>Viridiplantae</taxon>
        <taxon>Streptophyta</taxon>
        <taxon>Embryophyta</taxon>
        <taxon>Tracheophyta</taxon>
        <taxon>Spermatophyta</taxon>
        <taxon>Magnoliopsida</taxon>
        <taxon>eudicotyledons</taxon>
        <taxon>Gunneridae</taxon>
        <taxon>Pentapetalae</taxon>
        <taxon>rosids</taxon>
        <taxon>fabids</taxon>
        <taxon>Fabales</taxon>
        <taxon>Fabaceae</taxon>
        <taxon>Papilionoideae</taxon>
        <taxon>50 kb inversion clade</taxon>
        <taxon>NPAAA clade</taxon>
        <taxon>indigoferoid/millettioid clade</taxon>
        <taxon>Phaseoleae</taxon>
        <taxon>Mucuna</taxon>
    </lineage>
</organism>
<feature type="compositionally biased region" description="Basic and acidic residues" evidence="1">
    <location>
        <begin position="183"/>
        <end position="192"/>
    </location>
</feature>
<dbReference type="PANTHER" id="PTHR33223:SF6">
    <property type="entry name" value="CCHC-TYPE DOMAIN-CONTAINING PROTEIN"/>
    <property type="match status" value="1"/>
</dbReference>
<accession>A0A371G5P2</accession>
<sequence>MIAEGTQVNWDNFKRLFLEKYFPHDIHNKKQVEFLELKQGDDIVADYVSKFEALVRFCPTYEGAVNEEAKCVKFISGLCPEIKQGIARFHELANKCRVYDEDNCARVAHYRSGGPIRDQSKHDSSSRSKPYSRPAGNSNVRGGSEGSVQRRSQAPTVSQASRGGSVGSTPPINYYRCGRPGRISRDCPRARQESATTSGSASRSASKPKATGRVFALSGTKAAQSDDLIQ</sequence>
<feature type="domain" description="Retrotransposon gag" evidence="2">
    <location>
        <begin position="8"/>
        <end position="78"/>
    </location>
</feature>
<evidence type="ECO:0000259" key="2">
    <source>
        <dbReference type="Pfam" id="PF03732"/>
    </source>
</evidence>